<dbReference type="Proteomes" id="UP000030687">
    <property type="component" value="Unassembled WGS sequence"/>
</dbReference>
<dbReference type="InParanoid" id="V4TMN6"/>
<reference evidence="1 2" key="1">
    <citation type="submission" date="2013-10" db="EMBL/GenBank/DDBJ databases">
        <authorList>
            <consortium name="International Citrus Genome Consortium"/>
            <person name="Jenkins J."/>
            <person name="Schmutz J."/>
            <person name="Prochnik S."/>
            <person name="Rokhsar D."/>
            <person name="Gmitter F."/>
            <person name="Ollitrault P."/>
            <person name="Machado M."/>
            <person name="Talon M."/>
            <person name="Wincker P."/>
            <person name="Jaillon O."/>
            <person name="Morgante M."/>
        </authorList>
    </citation>
    <scope>NUCLEOTIDE SEQUENCE</scope>
    <source>
        <strain evidence="2">cv. Clemenules</strain>
    </source>
</reference>
<proteinExistence type="predicted"/>
<evidence type="ECO:0000313" key="1">
    <source>
        <dbReference type="EMBL" id="ESR51106.1"/>
    </source>
</evidence>
<dbReference type="KEGG" id="cic:CICLE_v10033250mg"/>
<dbReference type="Gramene" id="ESR51106">
    <property type="protein sequence ID" value="ESR51106"/>
    <property type="gene ID" value="CICLE_v10033250mg"/>
</dbReference>
<sequence length="73" mass="8633">MLCHLVFLQPAQVQTLLSEPEDHSTEEVSTIRLLPRVKVMIDSWEHMMRVRRQFHRTAQDFCHDNNLFGVSIN</sequence>
<organism evidence="1 2">
    <name type="scientific">Citrus clementina</name>
    <name type="common">Clementine</name>
    <name type="synonym">Citrus deliciosa x Citrus sinensis</name>
    <dbReference type="NCBI Taxonomy" id="85681"/>
    <lineage>
        <taxon>Eukaryota</taxon>
        <taxon>Viridiplantae</taxon>
        <taxon>Streptophyta</taxon>
        <taxon>Embryophyta</taxon>
        <taxon>Tracheophyta</taxon>
        <taxon>Spermatophyta</taxon>
        <taxon>Magnoliopsida</taxon>
        <taxon>eudicotyledons</taxon>
        <taxon>Gunneridae</taxon>
        <taxon>Pentapetalae</taxon>
        <taxon>rosids</taxon>
        <taxon>malvids</taxon>
        <taxon>Sapindales</taxon>
        <taxon>Rutaceae</taxon>
        <taxon>Aurantioideae</taxon>
        <taxon>Citrus</taxon>
    </lineage>
</organism>
<dbReference type="EMBL" id="KI536726">
    <property type="protein sequence ID" value="ESR51106.1"/>
    <property type="molecule type" value="Genomic_DNA"/>
</dbReference>
<keyword evidence="2" id="KW-1185">Reference proteome</keyword>
<accession>V4TMN6</accession>
<evidence type="ECO:0000313" key="2">
    <source>
        <dbReference type="Proteomes" id="UP000030687"/>
    </source>
</evidence>
<dbReference type="AlphaFoldDB" id="V4TMN6"/>
<protein>
    <submittedName>
        <fullName evidence="1">Uncharacterized protein</fullName>
    </submittedName>
</protein>
<gene>
    <name evidence="1" type="ORF">CICLE_v10033250mg</name>
</gene>
<name>V4TMN6_CITCL</name>